<dbReference type="Proteomes" id="UP000305234">
    <property type="component" value="Unassembled WGS sequence"/>
</dbReference>
<accession>A0A4U1YPZ8</accession>
<protein>
    <submittedName>
        <fullName evidence="1">Uncharacterized protein</fullName>
    </submittedName>
</protein>
<dbReference type="RefSeq" id="WP_136998658.1">
    <property type="nucleotide sequence ID" value="NZ_JBFRJO010000060.1"/>
</dbReference>
<sequence>MTDLIFKIVSSMYGFYPIRKYALKRIENYFLNYHVKTVLEEASAIFEISDYQKASDLSKKSPFRGVMSEFVRVGDFCPNPKDIAVAINVSMYAFCNEKTTNIDSIIDLAFHISNEIKTRLLSDPLLKSVLNDIDIDIDIDKDIGQIQTQGSRKEIEELFTNKKELFLSYYSTFNKPEFGYSIKVWHQIQGNDYIDWNEEAALTVNLNPMRIREGFFLSGFDYFCNQRQTRLQYATKLGGYEYFDSEDGGSLIWAR</sequence>
<evidence type="ECO:0000313" key="1">
    <source>
        <dbReference type="EMBL" id="TKF23233.1"/>
    </source>
</evidence>
<name>A0A4U1YPZ8_9VIBR</name>
<dbReference type="AlphaFoldDB" id="A0A4U1YPZ8"/>
<comment type="caution">
    <text evidence="1">The sequence shown here is derived from an EMBL/GenBank/DDBJ whole genome shotgun (WGS) entry which is preliminary data.</text>
</comment>
<organism evidence="1 2">
    <name type="scientific">Vibrio kanaloae</name>
    <dbReference type="NCBI Taxonomy" id="170673"/>
    <lineage>
        <taxon>Bacteria</taxon>
        <taxon>Pseudomonadati</taxon>
        <taxon>Pseudomonadota</taxon>
        <taxon>Gammaproteobacteria</taxon>
        <taxon>Vibrionales</taxon>
        <taxon>Vibrionaceae</taxon>
        <taxon>Vibrio</taxon>
    </lineage>
</organism>
<dbReference type="EMBL" id="SYUW01000054">
    <property type="protein sequence ID" value="TKF23233.1"/>
    <property type="molecule type" value="Genomic_DNA"/>
</dbReference>
<gene>
    <name evidence="1" type="ORF">FCV52_18410</name>
</gene>
<reference evidence="1 2" key="1">
    <citation type="submission" date="2019-04" db="EMBL/GenBank/DDBJ databases">
        <title>A reverse ecology approach based on a biological definition of microbial populations.</title>
        <authorList>
            <person name="Arevalo P."/>
            <person name="Vaninsberghe D."/>
            <person name="Elsherbini J."/>
            <person name="Gore J."/>
            <person name="Polz M."/>
        </authorList>
    </citation>
    <scope>NUCLEOTIDE SEQUENCE [LARGE SCALE GENOMIC DNA]</scope>
    <source>
        <strain evidence="1 2">10N.261.46.E4</strain>
    </source>
</reference>
<proteinExistence type="predicted"/>
<evidence type="ECO:0000313" key="2">
    <source>
        <dbReference type="Proteomes" id="UP000305234"/>
    </source>
</evidence>